<keyword evidence="4" id="KW-0804">Transcription</keyword>
<dbReference type="InterPro" id="IPR027417">
    <property type="entry name" value="P-loop_NTPase"/>
</dbReference>
<organism evidence="7 8">
    <name type="scientific">Streptosporangium amethystogenes subsp. fukuiense</name>
    <dbReference type="NCBI Taxonomy" id="698418"/>
    <lineage>
        <taxon>Bacteria</taxon>
        <taxon>Bacillati</taxon>
        <taxon>Actinomycetota</taxon>
        <taxon>Actinomycetes</taxon>
        <taxon>Streptosporangiales</taxon>
        <taxon>Streptosporangiaceae</taxon>
        <taxon>Streptosporangium</taxon>
    </lineage>
</organism>
<dbReference type="PANTHER" id="PTHR44688:SF16">
    <property type="entry name" value="DNA-BINDING TRANSCRIPTIONAL ACTIVATOR DEVR_DOSR"/>
    <property type="match status" value="1"/>
</dbReference>
<dbReference type="SUPFAM" id="SSF48435">
    <property type="entry name" value="Bacterial muramidases"/>
    <property type="match status" value="1"/>
</dbReference>
<keyword evidence="3" id="KW-0238">DNA-binding</keyword>
<sequence length="920" mass="99405">MLASQHRSVLDVLKGLLAESGAGNGRLVLVSGGPASGKTELLHEFSRVAATSGALLLSATGSLGENTLQAGMIDQLFHGAGLPPEVSDQVSRLIRRHTVTPGATRHAEAEVVREIGDVLLELSRERPVVVGVDAVHLVDGLSLRLLLYLCRRISSARILLIMNEWDLPQSTVPSFSAEVTRGFHHRIWLTPLSVGDIAEVLPPPMDPAAAVAIHRLSGGNPMLVDALIEDRRADPDDPVAAGAAYAQAVMACLHRWEPELLRVARALAVLGEPSSAGLTGGLAKINPKAAERAVEVLTEAGLLADGWFRHPVAAAAVLDGIGAEERSCLHVRAAVQLYRRGVSTTKVAGHFVAADRAPEDWATGVLRDAAEQALAGNEVAVAVQCLELALRSVRDEGERLVITKVLVRALWRVNPSAAAPHLPLLREALEKGCLFGQDAAAVVRHSLWNGDVQTASRAMEALTATPDLLNVQTAAELHLTYQWFYGTSRGPHGRFDTASAWGDEARRMTSIWTHGDGEVALVSAENILQSCRLGETTLEVVAIAVLTLMYGGRTERATHWCDELIDEAVRSGALTWQAVLGAVRAEIAFRQGEVVVAAARAEAALELMQAQSWGILIGYPRSTLLLAHTAMGQYEEGAELLQQRVPDEMFATLIGLRYLHARGHYYLATDRVLAAISDFQTCGRLMQDWELDRPMLVPWRSNLAEANLRLSRWGVARDLVTEQMERLKPIDLRTRGISLLILAAASGLARRTELLREAAECLRTAGDRLLLSRALADLGAALQQLGEADEAKPLICRAMREAEICHSGVMPLRLGRSWTTGPVLPDAGEPAEEPNPLGLSDSECRVAELAALGHTNREISRTLHITVSTVEQHLTRVYRKLGVKSRADLPPELAPPDRRVSARPPDTGSRARPGMRGIAQ</sequence>
<dbReference type="PANTHER" id="PTHR44688">
    <property type="entry name" value="DNA-BINDING TRANSCRIPTIONAL ACTIVATOR DEVR_DOSR"/>
    <property type="match status" value="1"/>
</dbReference>
<evidence type="ECO:0000313" key="8">
    <source>
        <dbReference type="Proteomes" id="UP001596514"/>
    </source>
</evidence>
<dbReference type="Pfam" id="PF13191">
    <property type="entry name" value="AAA_16"/>
    <property type="match status" value="1"/>
</dbReference>
<dbReference type="SUPFAM" id="SSF52540">
    <property type="entry name" value="P-loop containing nucleoside triphosphate hydrolases"/>
    <property type="match status" value="1"/>
</dbReference>
<protein>
    <submittedName>
        <fullName evidence="7">LuxR C-terminal-related transcriptional regulator</fullName>
    </submittedName>
</protein>
<gene>
    <name evidence="7" type="ORF">ACFQVD_18940</name>
</gene>
<dbReference type="InterPro" id="IPR016032">
    <property type="entry name" value="Sig_transdc_resp-reg_C-effctor"/>
</dbReference>
<evidence type="ECO:0000313" key="7">
    <source>
        <dbReference type="EMBL" id="MFC7602181.1"/>
    </source>
</evidence>
<dbReference type="InterPro" id="IPR011990">
    <property type="entry name" value="TPR-like_helical_dom_sf"/>
</dbReference>
<keyword evidence="8" id="KW-1185">Reference proteome</keyword>
<evidence type="ECO:0000256" key="5">
    <source>
        <dbReference type="SAM" id="MobiDB-lite"/>
    </source>
</evidence>
<reference evidence="8" key="1">
    <citation type="journal article" date="2019" name="Int. J. Syst. Evol. Microbiol.">
        <title>The Global Catalogue of Microorganisms (GCM) 10K type strain sequencing project: providing services to taxonomists for standard genome sequencing and annotation.</title>
        <authorList>
            <consortium name="The Broad Institute Genomics Platform"/>
            <consortium name="The Broad Institute Genome Sequencing Center for Infectious Disease"/>
            <person name="Wu L."/>
            <person name="Ma J."/>
        </authorList>
    </citation>
    <scope>NUCLEOTIDE SEQUENCE [LARGE SCALE GENOMIC DNA]</scope>
    <source>
        <strain evidence="8">JCM 10083</strain>
    </source>
</reference>
<dbReference type="RefSeq" id="WP_343964518.1">
    <property type="nucleotide sequence ID" value="NZ_BAAAGK010000023.1"/>
</dbReference>
<dbReference type="InterPro" id="IPR036388">
    <property type="entry name" value="WH-like_DNA-bd_sf"/>
</dbReference>
<name>A0ABW2T321_9ACTN</name>
<dbReference type="Proteomes" id="UP001596514">
    <property type="component" value="Unassembled WGS sequence"/>
</dbReference>
<dbReference type="CDD" id="cd06170">
    <property type="entry name" value="LuxR_C_like"/>
    <property type="match status" value="1"/>
</dbReference>
<dbReference type="InterPro" id="IPR041664">
    <property type="entry name" value="AAA_16"/>
</dbReference>
<evidence type="ECO:0000256" key="3">
    <source>
        <dbReference type="ARBA" id="ARBA00023125"/>
    </source>
</evidence>
<dbReference type="Pfam" id="PF00196">
    <property type="entry name" value="GerE"/>
    <property type="match status" value="1"/>
</dbReference>
<evidence type="ECO:0000256" key="2">
    <source>
        <dbReference type="ARBA" id="ARBA00023015"/>
    </source>
</evidence>
<feature type="domain" description="HTH luxR-type" evidence="6">
    <location>
        <begin position="832"/>
        <end position="897"/>
    </location>
</feature>
<feature type="region of interest" description="Disordered" evidence="5">
    <location>
        <begin position="887"/>
        <end position="920"/>
    </location>
</feature>
<dbReference type="InterPro" id="IPR000792">
    <property type="entry name" value="Tscrpt_reg_LuxR_C"/>
</dbReference>
<evidence type="ECO:0000259" key="6">
    <source>
        <dbReference type="PROSITE" id="PS50043"/>
    </source>
</evidence>
<dbReference type="InterPro" id="IPR008939">
    <property type="entry name" value="Lytic_TGlycosylase_superhlx_U"/>
</dbReference>
<feature type="compositionally biased region" description="Basic and acidic residues" evidence="5">
    <location>
        <begin position="887"/>
        <end position="900"/>
    </location>
</feature>
<comment type="caution">
    <text evidence="7">The sequence shown here is derived from an EMBL/GenBank/DDBJ whole genome shotgun (WGS) entry which is preliminary data.</text>
</comment>
<proteinExistence type="predicted"/>
<evidence type="ECO:0000256" key="1">
    <source>
        <dbReference type="ARBA" id="ARBA00022729"/>
    </source>
</evidence>
<evidence type="ECO:0000256" key="4">
    <source>
        <dbReference type="ARBA" id="ARBA00023163"/>
    </source>
</evidence>
<keyword evidence="2" id="KW-0805">Transcription regulation</keyword>
<dbReference type="EMBL" id="JBHTEE010000001">
    <property type="protein sequence ID" value="MFC7602181.1"/>
    <property type="molecule type" value="Genomic_DNA"/>
</dbReference>
<dbReference type="Gene3D" id="1.25.40.10">
    <property type="entry name" value="Tetratricopeptide repeat domain"/>
    <property type="match status" value="1"/>
</dbReference>
<accession>A0ABW2T321</accession>
<dbReference type="SUPFAM" id="SSF46894">
    <property type="entry name" value="C-terminal effector domain of the bipartite response regulators"/>
    <property type="match status" value="1"/>
</dbReference>
<dbReference type="PRINTS" id="PR00038">
    <property type="entry name" value="HTHLUXR"/>
</dbReference>
<dbReference type="SMART" id="SM00421">
    <property type="entry name" value="HTH_LUXR"/>
    <property type="match status" value="1"/>
</dbReference>
<dbReference type="PROSITE" id="PS50043">
    <property type="entry name" value="HTH_LUXR_2"/>
    <property type="match status" value="1"/>
</dbReference>
<dbReference type="Gene3D" id="1.10.10.10">
    <property type="entry name" value="Winged helix-like DNA-binding domain superfamily/Winged helix DNA-binding domain"/>
    <property type="match status" value="1"/>
</dbReference>
<dbReference type="PROSITE" id="PS00622">
    <property type="entry name" value="HTH_LUXR_1"/>
    <property type="match status" value="1"/>
</dbReference>
<keyword evidence="1" id="KW-0732">Signal</keyword>